<dbReference type="InterPro" id="IPR000801">
    <property type="entry name" value="Esterase-like"/>
</dbReference>
<comment type="caution">
    <text evidence="1">The sequence shown here is derived from an EMBL/GenBank/DDBJ whole genome shotgun (WGS) entry which is preliminary data.</text>
</comment>
<sequence length="265" mass="30169">MALLNINFLSQSLCRITTVQMFIPNDLNPEERRENLHYNRPLKVLYLLHGYSGNYTDWIQGTAICNLAKKYNFAVVCPSGDNSFYFDQEMTGGKYRTFVGEELPSYISKVFGFSSRREDTFIGGLSMGGFGAVCTALKYPETFSKAIGFSSAFVINEILMNGKRVTSTETNQAFQDHIYGPLEKLKKSEKNPAALLSGLLEKGKPVPDLYLACGTEDYLLENNREFRDFLKLHNVPLVYVEFPGEHNWDFWNRALEPAVKWMMEG</sequence>
<proteinExistence type="predicted"/>
<organism evidence="1 2">
    <name type="scientific">Candidatus Choladousia intestinavium</name>
    <dbReference type="NCBI Taxonomy" id="2840727"/>
    <lineage>
        <taxon>Bacteria</taxon>
        <taxon>Bacillati</taxon>
        <taxon>Bacillota</taxon>
        <taxon>Clostridia</taxon>
        <taxon>Lachnospirales</taxon>
        <taxon>Lachnospiraceae</taxon>
        <taxon>Lachnospiraceae incertae sedis</taxon>
        <taxon>Candidatus Choladousia</taxon>
    </lineage>
</organism>
<dbReference type="SUPFAM" id="SSF53474">
    <property type="entry name" value="alpha/beta-Hydrolases"/>
    <property type="match status" value="1"/>
</dbReference>
<evidence type="ECO:0000313" key="1">
    <source>
        <dbReference type="EMBL" id="HIR13326.1"/>
    </source>
</evidence>
<reference evidence="1" key="1">
    <citation type="submission" date="2020-10" db="EMBL/GenBank/DDBJ databases">
        <authorList>
            <person name="Gilroy R."/>
        </authorList>
    </citation>
    <scope>NUCLEOTIDE SEQUENCE</scope>
    <source>
        <strain evidence="1">ChiSjej4B22-8148</strain>
    </source>
</reference>
<dbReference type="EMBL" id="DVGK01000061">
    <property type="protein sequence ID" value="HIR13326.1"/>
    <property type="molecule type" value="Genomic_DNA"/>
</dbReference>
<dbReference type="InterPro" id="IPR029058">
    <property type="entry name" value="AB_hydrolase_fold"/>
</dbReference>
<reference evidence="1" key="2">
    <citation type="journal article" date="2021" name="PeerJ">
        <title>Extensive microbial diversity within the chicken gut microbiome revealed by metagenomics and culture.</title>
        <authorList>
            <person name="Gilroy R."/>
            <person name="Ravi A."/>
            <person name="Getino M."/>
            <person name="Pursley I."/>
            <person name="Horton D.L."/>
            <person name="Alikhan N.F."/>
            <person name="Baker D."/>
            <person name="Gharbi K."/>
            <person name="Hall N."/>
            <person name="Watson M."/>
            <person name="Adriaenssens E.M."/>
            <person name="Foster-Nyarko E."/>
            <person name="Jarju S."/>
            <person name="Secka A."/>
            <person name="Antonio M."/>
            <person name="Oren A."/>
            <person name="Chaudhuri R.R."/>
            <person name="La Ragione R."/>
            <person name="Hildebrand F."/>
            <person name="Pallen M.J."/>
        </authorList>
    </citation>
    <scope>NUCLEOTIDE SEQUENCE</scope>
    <source>
        <strain evidence="1">ChiSjej4B22-8148</strain>
    </source>
</reference>
<dbReference type="Proteomes" id="UP000886757">
    <property type="component" value="Unassembled WGS sequence"/>
</dbReference>
<gene>
    <name evidence="1" type="ORF">IAB31_05315</name>
</gene>
<dbReference type="Gene3D" id="3.40.50.1820">
    <property type="entry name" value="alpha/beta hydrolase"/>
    <property type="match status" value="1"/>
</dbReference>
<name>A0A9D1ABY9_9FIRM</name>
<dbReference type="PANTHER" id="PTHR48098">
    <property type="entry name" value="ENTEROCHELIN ESTERASE-RELATED"/>
    <property type="match status" value="1"/>
</dbReference>
<dbReference type="Pfam" id="PF00756">
    <property type="entry name" value="Esterase"/>
    <property type="match status" value="1"/>
</dbReference>
<accession>A0A9D1ABY9</accession>
<dbReference type="GO" id="GO:0016747">
    <property type="term" value="F:acyltransferase activity, transferring groups other than amino-acyl groups"/>
    <property type="evidence" value="ECO:0007669"/>
    <property type="project" value="TreeGrafter"/>
</dbReference>
<dbReference type="AlphaFoldDB" id="A0A9D1ABY9"/>
<evidence type="ECO:0000313" key="2">
    <source>
        <dbReference type="Proteomes" id="UP000886757"/>
    </source>
</evidence>
<dbReference type="InterPro" id="IPR050583">
    <property type="entry name" value="Mycobacterial_A85_antigen"/>
</dbReference>
<protein>
    <submittedName>
        <fullName evidence="1">Uncharacterized protein</fullName>
    </submittedName>
</protein>
<dbReference type="PANTHER" id="PTHR48098:SF1">
    <property type="entry name" value="DIACYLGLYCEROL ACYLTRANSFERASE_MYCOLYLTRANSFERASE AG85A"/>
    <property type="match status" value="1"/>
</dbReference>